<reference evidence="1 2" key="1">
    <citation type="submission" date="2017-11" db="EMBL/GenBank/DDBJ databases">
        <title>Sequencing the genomes of 1000 actinobacteria strains.</title>
        <authorList>
            <person name="Klenk H.-P."/>
        </authorList>
    </citation>
    <scope>NUCLEOTIDE SEQUENCE [LARGE SCALE GENOMIC DNA]</scope>
    <source>
        <strain evidence="1 2">DSM 44104</strain>
    </source>
</reference>
<gene>
    <name evidence="1" type="ORF">ATL51_3726</name>
</gene>
<dbReference type="Proteomes" id="UP000232453">
    <property type="component" value="Unassembled WGS sequence"/>
</dbReference>
<dbReference type="EMBL" id="PHUJ01000003">
    <property type="protein sequence ID" value="PKB32016.1"/>
    <property type="molecule type" value="Genomic_DNA"/>
</dbReference>
<proteinExistence type="predicted"/>
<evidence type="ECO:0000313" key="2">
    <source>
        <dbReference type="Proteomes" id="UP000232453"/>
    </source>
</evidence>
<protein>
    <submittedName>
        <fullName evidence="1">Uncharacterized protein</fullName>
    </submittedName>
</protein>
<comment type="caution">
    <text evidence="1">The sequence shown here is derived from an EMBL/GenBank/DDBJ whole genome shotgun (WGS) entry which is preliminary data.</text>
</comment>
<name>A0AA44ZQJ4_PSEA5</name>
<dbReference type="AlphaFoldDB" id="A0AA44ZQJ4"/>
<evidence type="ECO:0000313" key="1">
    <source>
        <dbReference type="EMBL" id="PKB32016.1"/>
    </source>
</evidence>
<dbReference type="SUPFAM" id="SSF55961">
    <property type="entry name" value="Bet v1-like"/>
    <property type="match status" value="1"/>
</dbReference>
<dbReference type="InterPro" id="IPR023393">
    <property type="entry name" value="START-like_dom_sf"/>
</dbReference>
<organism evidence="1 2">
    <name type="scientific">Pseudonocardia alni</name>
    <name type="common">Amycolata alni</name>
    <dbReference type="NCBI Taxonomy" id="33907"/>
    <lineage>
        <taxon>Bacteria</taxon>
        <taxon>Bacillati</taxon>
        <taxon>Actinomycetota</taxon>
        <taxon>Actinomycetes</taxon>
        <taxon>Pseudonocardiales</taxon>
        <taxon>Pseudonocardiaceae</taxon>
        <taxon>Pseudonocardia</taxon>
    </lineage>
</organism>
<sequence>MHDGPVIGDRWGVSDAETTRPYPCDELVRAPTLQAWRGVSVAAPAAVVWPWVAQIRLAPYSYDWVDNLGRRSPQELVGLPEPQVGDAFTATGGRRLGRILSVDPGVQLTGSVLGAVMSYVLAPLGADTTRLLLKVVMGGTRALAPLVSVGDLVMARRQLLNLGRLAERHSRPRGR</sequence>
<accession>A0AA44ZQJ4</accession>
<dbReference type="Gene3D" id="3.30.530.20">
    <property type="match status" value="1"/>
</dbReference>